<keyword evidence="1" id="KW-0472">Membrane</keyword>
<feature type="domain" description="Phage shock protein PspC N-terminal" evidence="2">
    <location>
        <begin position="5"/>
        <end position="50"/>
    </location>
</feature>
<keyword evidence="4" id="KW-1185">Reference proteome</keyword>
<protein>
    <submittedName>
        <fullName evidence="3">PspC domain-containing protein</fullName>
    </submittedName>
</protein>
<dbReference type="InterPro" id="IPR007168">
    <property type="entry name" value="Phageshock_PspC_N"/>
</dbReference>
<sequence length="54" mass="6255">MIIKKDDHIFLGVCSKLSEFLNVDPLIVRLCFLFTGSVLLYFVLAYLLDKKETM</sequence>
<reference evidence="3 4" key="1">
    <citation type="journal article" date="2022" name="Microbiol. Res.">
        <title>Comparative genome analysis, predicted lifestyle and antimicrobial strategies of Lactococcus carnosus and Lactococcus paracarnosus isolated from meat.</title>
        <authorList>
            <person name="Werum V."/>
            <person name="Ehrmann M."/>
            <person name="Vogel R."/>
            <person name="Hilgarth M."/>
        </authorList>
    </citation>
    <scope>NUCLEOTIDE SEQUENCE [LARGE SCALE GENOMIC DNA]</scope>
    <source>
        <strain evidence="3 4">TMW21897</strain>
    </source>
</reference>
<dbReference type="Proteomes" id="UP001522462">
    <property type="component" value="Unassembled WGS sequence"/>
</dbReference>
<evidence type="ECO:0000313" key="4">
    <source>
        <dbReference type="Proteomes" id="UP001522462"/>
    </source>
</evidence>
<dbReference type="RefSeq" id="WP_420828228.1">
    <property type="nucleotide sequence ID" value="NZ_JAAECY010000001.1"/>
</dbReference>
<evidence type="ECO:0000313" key="3">
    <source>
        <dbReference type="EMBL" id="MCJ1977160.1"/>
    </source>
</evidence>
<accession>A0ABT0AKT9</accession>
<organism evidence="3 4">
    <name type="scientific">Pseudolactococcus paracarnosus</name>
    <dbReference type="NCBI Taxonomy" id="2749962"/>
    <lineage>
        <taxon>Bacteria</taxon>
        <taxon>Bacillati</taxon>
        <taxon>Bacillota</taxon>
        <taxon>Bacilli</taxon>
        <taxon>Lactobacillales</taxon>
        <taxon>Streptococcaceae</taxon>
        <taxon>Pseudolactococcus</taxon>
    </lineage>
</organism>
<name>A0ABT0AKT9_9LACT</name>
<feature type="transmembrane region" description="Helical" evidence="1">
    <location>
        <begin position="26"/>
        <end position="48"/>
    </location>
</feature>
<gene>
    <name evidence="3" type="ORF">GYN19_04220</name>
</gene>
<evidence type="ECO:0000259" key="2">
    <source>
        <dbReference type="Pfam" id="PF04024"/>
    </source>
</evidence>
<keyword evidence="1" id="KW-0812">Transmembrane</keyword>
<comment type="caution">
    <text evidence="3">The sequence shown here is derived from an EMBL/GenBank/DDBJ whole genome shotgun (WGS) entry which is preliminary data.</text>
</comment>
<evidence type="ECO:0000256" key="1">
    <source>
        <dbReference type="SAM" id="Phobius"/>
    </source>
</evidence>
<dbReference type="Pfam" id="PF04024">
    <property type="entry name" value="PspC"/>
    <property type="match status" value="1"/>
</dbReference>
<keyword evidence="1" id="KW-1133">Transmembrane helix</keyword>
<proteinExistence type="predicted"/>
<dbReference type="EMBL" id="JAAEDA010000004">
    <property type="protein sequence ID" value="MCJ1977160.1"/>
    <property type="molecule type" value="Genomic_DNA"/>
</dbReference>